<protein>
    <submittedName>
        <fullName evidence="5">Uncharacterized protein</fullName>
    </submittedName>
</protein>
<name>A0A9N9MYB6_9CUCU</name>
<proteinExistence type="predicted"/>
<evidence type="ECO:0000256" key="4">
    <source>
        <dbReference type="SAM" id="SignalP"/>
    </source>
</evidence>
<gene>
    <name evidence="5" type="ORF">CEUTPL_LOCUS14313</name>
</gene>
<dbReference type="Proteomes" id="UP001152799">
    <property type="component" value="Chromosome 9"/>
</dbReference>
<evidence type="ECO:0000256" key="3">
    <source>
        <dbReference type="ARBA" id="ARBA00022737"/>
    </source>
</evidence>
<evidence type="ECO:0000313" key="6">
    <source>
        <dbReference type="Proteomes" id="UP001152799"/>
    </source>
</evidence>
<evidence type="ECO:0000256" key="2">
    <source>
        <dbReference type="ARBA" id="ARBA00022729"/>
    </source>
</evidence>
<evidence type="ECO:0000313" key="5">
    <source>
        <dbReference type="EMBL" id="CAG9773928.1"/>
    </source>
</evidence>
<reference evidence="5" key="1">
    <citation type="submission" date="2022-01" db="EMBL/GenBank/DDBJ databases">
        <authorList>
            <person name="King R."/>
        </authorList>
    </citation>
    <scope>NUCLEOTIDE SEQUENCE</scope>
</reference>
<sequence length="330" mass="37424">MFSYNTIIAFIVILINTISHSENSTILFNSGWYKTKKKSDKTLVHNVTSIGPNSFDYKASYLKISSVISILPKSSIHDLINLQDLIISSSGIINIEAGVFENVPKLSKVNLKENGIQQIRYGVFNGLNLTMLFLNKNEISFIDGGAFDDMPKLTKIKLNFNQISTWDCKWFKRTPALNVVSIRRNSIKEIPDGAFKNLNNEDLKLFLSKNNIVEIHPSAFSGIKRISQLYLDRNKLTQLDDKVFDKIEHIHTLSLARNNLTEIPKKLLKTVKYMRYLDLTANHRLQCVPIEVARIVQTIKLENVLSLNCSCIASLRNVTHVIGVGNLCKQ</sequence>
<keyword evidence="2 4" id="KW-0732">Signal</keyword>
<organism evidence="5 6">
    <name type="scientific">Ceutorhynchus assimilis</name>
    <name type="common">cabbage seed weevil</name>
    <dbReference type="NCBI Taxonomy" id="467358"/>
    <lineage>
        <taxon>Eukaryota</taxon>
        <taxon>Metazoa</taxon>
        <taxon>Ecdysozoa</taxon>
        <taxon>Arthropoda</taxon>
        <taxon>Hexapoda</taxon>
        <taxon>Insecta</taxon>
        <taxon>Pterygota</taxon>
        <taxon>Neoptera</taxon>
        <taxon>Endopterygota</taxon>
        <taxon>Coleoptera</taxon>
        <taxon>Polyphaga</taxon>
        <taxon>Cucujiformia</taxon>
        <taxon>Curculionidae</taxon>
        <taxon>Ceutorhynchinae</taxon>
        <taxon>Ceutorhynchus</taxon>
    </lineage>
</organism>
<dbReference type="Gene3D" id="3.80.10.10">
    <property type="entry name" value="Ribonuclease Inhibitor"/>
    <property type="match status" value="2"/>
</dbReference>
<feature type="signal peptide" evidence="4">
    <location>
        <begin position="1"/>
        <end position="21"/>
    </location>
</feature>
<evidence type="ECO:0000256" key="1">
    <source>
        <dbReference type="ARBA" id="ARBA00022614"/>
    </source>
</evidence>
<dbReference type="Pfam" id="PF13855">
    <property type="entry name" value="LRR_8"/>
    <property type="match status" value="2"/>
</dbReference>
<feature type="chain" id="PRO_5040399226" evidence="4">
    <location>
        <begin position="22"/>
        <end position="330"/>
    </location>
</feature>
<dbReference type="InterPro" id="IPR032675">
    <property type="entry name" value="LRR_dom_sf"/>
</dbReference>
<keyword evidence="3" id="KW-0677">Repeat</keyword>
<dbReference type="EMBL" id="OU892285">
    <property type="protein sequence ID" value="CAG9773928.1"/>
    <property type="molecule type" value="Genomic_DNA"/>
</dbReference>
<dbReference type="InterPro" id="IPR003591">
    <property type="entry name" value="Leu-rich_rpt_typical-subtyp"/>
</dbReference>
<dbReference type="PANTHER" id="PTHR24373">
    <property type="entry name" value="SLIT RELATED LEUCINE-RICH REPEAT NEURONAL PROTEIN"/>
    <property type="match status" value="1"/>
</dbReference>
<keyword evidence="1" id="KW-0433">Leucine-rich repeat</keyword>
<dbReference type="AlphaFoldDB" id="A0A9N9MYB6"/>
<dbReference type="SMART" id="SM00369">
    <property type="entry name" value="LRR_TYP"/>
    <property type="match status" value="8"/>
</dbReference>
<keyword evidence="6" id="KW-1185">Reference proteome</keyword>
<dbReference type="PANTHER" id="PTHR24373:SF275">
    <property type="entry name" value="TIR DOMAIN-CONTAINING PROTEIN"/>
    <property type="match status" value="1"/>
</dbReference>
<accession>A0A9N9MYB6</accession>
<dbReference type="InterPro" id="IPR050328">
    <property type="entry name" value="Dev_Immune_Receptor"/>
</dbReference>
<dbReference type="SUPFAM" id="SSF52058">
    <property type="entry name" value="L domain-like"/>
    <property type="match status" value="1"/>
</dbReference>
<dbReference type="OrthoDB" id="27267at2759"/>
<dbReference type="InterPro" id="IPR001611">
    <property type="entry name" value="Leu-rich_rpt"/>
</dbReference>